<dbReference type="RefSeq" id="WP_265721241.1">
    <property type="nucleotide sequence ID" value="NZ_JAPIVK010000009.1"/>
</dbReference>
<keyword evidence="2" id="KW-1185">Reference proteome</keyword>
<dbReference type="EMBL" id="JBHUJD010000014">
    <property type="protein sequence ID" value="MFD2311172.1"/>
    <property type="molecule type" value="Genomic_DNA"/>
</dbReference>
<proteinExistence type="predicted"/>
<name>A0ABW5ED78_9GAMM</name>
<accession>A0ABW5ED78</accession>
<sequence>MSRVTLFFGEISVKKLADSNFESGRVESLIQPKCRHAFAVDIIVFLQKFDIPEAVVRRLSHFELLGVHVFIPIVVVIPQIFHSNIDTCKRLAPIVS</sequence>
<dbReference type="Proteomes" id="UP001597425">
    <property type="component" value="Unassembled WGS sequence"/>
</dbReference>
<evidence type="ECO:0000313" key="1">
    <source>
        <dbReference type="EMBL" id="MFD2311172.1"/>
    </source>
</evidence>
<gene>
    <name evidence="1" type="ORF">ACFSKX_12165</name>
</gene>
<comment type="caution">
    <text evidence="1">The sequence shown here is derived from an EMBL/GenBank/DDBJ whole genome shotgun (WGS) entry which is preliminary data.</text>
</comment>
<organism evidence="1 2">
    <name type="scientific">Microbulbifer halophilus</name>
    <dbReference type="NCBI Taxonomy" id="453963"/>
    <lineage>
        <taxon>Bacteria</taxon>
        <taxon>Pseudomonadati</taxon>
        <taxon>Pseudomonadota</taxon>
        <taxon>Gammaproteobacteria</taxon>
        <taxon>Cellvibrionales</taxon>
        <taxon>Microbulbiferaceae</taxon>
        <taxon>Microbulbifer</taxon>
    </lineage>
</organism>
<protein>
    <submittedName>
        <fullName evidence="1">Uncharacterized protein</fullName>
    </submittedName>
</protein>
<evidence type="ECO:0000313" key="2">
    <source>
        <dbReference type="Proteomes" id="UP001597425"/>
    </source>
</evidence>
<reference evidence="2" key="1">
    <citation type="journal article" date="2019" name="Int. J. Syst. Evol. Microbiol.">
        <title>The Global Catalogue of Microorganisms (GCM) 10K type strain sequencing project: providing services to taxonomists for standard genome sequencing and annotation.</title>
        <authorList>
            <consortium name="The Broad Institute Genomics Platform"/>
            <consortium name="The Broad Institute Genome Sequencing Center for Infectious Disease"/>
            <person name="Wu L."/>
            <person name="Ma J."/>
        </authorList>
    </citation>
    <scope>NUCLEOTIDE SEQUENCE [LARGE SCALE GENOMIC DNA]</scope>
    <source>
        <strain evidence="2">KCTC 12848</strain>
    </source>
</reference>